<dbReference type="Proteomes" id="UP000813215">
    <property type="component" value="Unassembled WGS sequence"/>
</dbReference>
<dbReference type="AlphaFoldDB" id="A0A9E3H5P3"/>
<evidence type="ECO:0000313" key="1">
    <source>
        <dbReference type="EMBL" id="MBW4431298.1"/>
    </source>
</evidence>
<gene>
    <name evidence="1" type="ORF">KME28_06105</name>
</gene>
<dbReference type="EMBL" id="JAHHHW010000065">
    <property type="protein sequence ID" value="MBW4431298.1"/>
    <property type="molecule type" value="Genomic_DNA"/>
</dbReference>
<organism evidence="1 2">
    <name type="scientific">Pelatocladus maniniholoensis HA4357-MV3</name>
    <dbReference type="NCBI Taxonomy" id="1117104"/>
    <lineage>
        <taxon>Bacteria</taxon>
        <taxon>Bacillati</taxon>
        <taxon>Cyanobacteriota</taxon>
        <taxon>Cyanophyceae</taxon>
        <taxon>Nostocales</taxon>
        <taxon>Nostocaceae</taxon>
        <taxon>Pelatocladus</taxon>
    </lineage>
</organism>
<reference evidence="1" key="2">
    <citation type="journal article" date="2022" name="Microbiol. Resour. Announc.">
        <title>Metagenome Sequencing to Explore Phylogenomics of Terrestrial Cyanobacteria.</title>
        <authorList>
            <person name="Ward R.D."/>
            <person name="Stajich J.E."/>
            <person name="Johansen J.R."/>
            <person name="Huntemann M."/>
            <person name="Clum A."/>
            <person name="Foster B."/>
            <person name="Foster B."/>
            <person name="Roux S."/>
            <person name="Palaniappan K."/>
            <person name="Varghese N."/>
            <person name="Mukherjee S."/>
            <person name="Reddy T.B.K."/>
            <person name="Daum C."/>
            <person name="Copeland A."/>
            <person name="Chen I.A."/>
            <person name="Ivanova N.N."/>
            <person name="Kyrpides N.C."/>
            <person name="Shapiro N."/>
            <person name="Eloe-Fadrosh E.A."/>
            <person name="Pietrasiak N."/>
        </authorList>
    </citation>
    <scope>NUCLEOTIDE SEQUENCE</scope>
    <source>
        <strain evidence="1">HA4357-MV3</strain>
    </source>
</reference>
<comment type="caution">
    <text evidence="1">The sequence shown here is derived from an EMBL/GenBank/DDBJ whole genome shotgun (WGS) entry which is preliminary data.</text>
</comment>
<accession>A0A9E3H5P3</accession>
<name>A0A9E3H5P3_9NOST</name>
<proteinExistence type="predicted"/>
<sequence>MKTTTVSISYSRKFNLGNYESIELGCSLWAQVDGDEDSQAVTQFLYLQAKQAVKEAAMPVIKASEYQQIKVKQQKRFMNEPIEEIEQEEF</sequence>
<evidence type="ECO:0000313" key="2">
    <source>
        <dbReference type="Proteomes" id="UP000813215"/>
    </source>
</evidence>
<reference evidence="1" key="1">
    <citation type="submission" date="2021-05" db="EMBL/GenBank/DDBJ databases">
        <authorList>
            <person name="Pietrasiak N."/>
            <person name="Ward R."/>
            <person name="Stajich J.E."/>
            <person name="Kurbessoian T."/>
        </authorList>
    </citation>
    <scope>NUCLEOTIDE SEQUENCE</scope>
    <source>
        <strain evidence="1">HA4357-MV3</strain>
    </source>
</reference>
<protein>
    <submittedName>
        <fullName evidence="1">Uncharacterized protein</fullName>
    </submittedName>
</protein>